<sequence length="85" mass="10207">MEWIVKPRNEEELRFVQSVLNRMKIKNELRETDVKKRRKQEFLDSPEGRVEQLNKAIKGEVKFKNAFNLLNDKSEMEIISEKELS</sequence>
<dbReference type="KEGG" id="rsi:Runsl_2731"/>
<dbReference type="AlphaFoldDB" id="A0A7U4E635"/>
<proteinExistence type="predicted"/>
<name>A0A7U4E635_RUNSL</name>
<keyword evidence="2" id="KW-1185">Reference proteome</keyword>
<organism evidence="1 2">
    <name type="scientific">Runella slithyformis (strain ATCC 29530 / DSM 19594 / LMG 11500 / NCIMB 11436 / LSU 4)</name>
    <dbReference type="NCBI Taxonomy" id="761193"/>
    <lineage>
        <taxon>Bacteria</taxon>
        <taxon>Pseudomonadati</taxon>
        <taxon>Bacteroidota</taxon>
        <taxon>Cytophagia</taxon>
        <taxon>Cytophagales</taxon>
        <taxon>Spirosomataceae</taxon>
        <taxon>Runella</taxon>
    </lineage>
</organism>
<protein>
    <submittedName>
        <fullName evidence="1">Uncharacterized protein</fullName>
    </submittedName>
</protein>
<reference evidence="1 2" key="2">
    <citation type="journal article" date="2012" name="Stand. Genomic Sci.">
        <title>Complete genome sequence of the aquatic bacterium Runella slithyformis type strain (LSU 4(T)).</title>
        <authorList>
            <person name="Copeland A."/>
            <person name="Zhang X."/>
            <person name="Misra M."/>
            <person name="Lapidus A."/>
            <person name="Nolan M."/>
            <person name="Lucas S."/>
            <person name="Deshpande S."/>
            <person name="Cheng J.F."/>
            <person name="Tapia R."/>
            <person name="Goodwin L.A."/>
            <person name="Pitluck S."/>
            <person name="Liolios K."/>
            <person name="Pagani I."/>
            <person name="Ivanova N."/>
            <person name="Mikhailova N."/>
            <person name="Pati A."/>
            <person name="Chen A."/>
            <person name="Palaniappan K."/>
            <person name="Land M."/>
            <person name="Hauser L."/>
            <person name="Pan C."/>
            <person name="Jeffries C.D."/>
            <person name="Detter J.C."/>
            <person name="Brambilla E.M."/>
            <person name="Rohde M."/>
            <person name="Djao O.D."/>
            <person name="Goker M."/>
            <person name="Sikorski J."/>
            <person name="Tindall B.J."/>
            <person name="Woyke T."/>
            <person name="Bristow J."/>
            <person name="Eisen J.A."/>
            <person name="Markowitz V."/>
            <person name="Hugenholtz P."/>
            <person name="Kyrpides N.C."/>
            <person name="Klenk H.P."/>
            <person name="Mavromatis K."/>
        </authorList>
    </citation>
    <scope>NUCLEOTIDE SEQUENCE [LARGE SCALE GENOMIC DNA]</scope>
    <source>
        <strain evidence="2">ATCC 29530 / DSM 19594 / LMG 11500 / NCIMB 11436 / LSU 4</strain>
    </source>
</reference>
<dbReference type="Proteomes" id="UP000000493">
    <property type="component" value="Chromosome"/>
</dbReference>
<evidence type="ECO:0000313" key="2">
    <source>
        <dbReference type="Proteomes" id="UP000000493"/>
    </source>
</evidence>
<gene>
    <name evidence="1" type="ordered locus">Runsl_2731</name>
</gene>
<dbReference type="EMBL" id="CP002859">
    <property type="protein sequence ID" value="AEI49128.1"/>
    <property type="molecule type" value="Genomic_DNA"/>
</dbReference>
<reference evidence="2" key="1">
    <citation type="submission" date="2011-06" db="EMBL/GenBank/DDBJ databases">
        <title>The complete genome of chromosome of Runella slithyformis DSM 19594.</title>
        <authorList>
            <consortium name="US DOE Joint Genome Institute (JGI-PGF)"/>
            <person name="Lucas S."/>
            <person name="Han J."/>
            <person name="Lapidus A."/>
            <person name="Bruce D."/>
            <person name="Goodwin L."/>
            <person name="Pitluck S."/>
            <person name="Peters L."/>
            <person name="Kyrpides N."/>
            <person name="Mavromatis K."/>
            <person name="Ivanova N."/>
            <person name="Ovchinnikova G."/>
            <person name="Zhang X."/>
            <person name="Misra M."/>
            <person name="Detter J.C."/>
            <person name="Tapia R."/>
            <person name="Han C."/>
            <person name="Land M."/>
            <person name="Hauser L."/>
            <person name="Markowitz V."/>
            <person name="Cheng J.-F."/>
            <person name="Hugenholtz P."/>
            <person name="Woyke T."/>
            <person name="Wu D."/>
            <person name="Tindall B."/>
            <person name="Faehrich R."/>
            <person name="Brambilla E."/>
            <person name="Klenk H.-P."/>
            <person name="Eisen J.A."/>
        </authorList>
    </citation>
    <scope>NUCLEOTIDE SEQUENCE [LARGE SCALE GENOMIC DNA]</scope>
    <source>
        <strain evidence="2">ATCC 29530 / DSM 19594 / LMG 11500 / NCIMB 11436 / LSU 4</strain>
    </source>
</reference>
<dbReference type="RefSeq" id="WP_013928437.1">
    <property type="nucleotide sequence ID" value="NC_015703.1"/>
</dbReference>
<accession>A0A7U4E635</accession>
<evidence type="ECO:0000313" key="1">
    <source>
        <dbReference type="EMBL" id="AEI49128.1"/>
    </source>
</evidence>